<dbReference type="RefSeq" id="XP_062693057.1">
    <property type="nucleotide sequence ID" value="XM_062837187.1"/>
</dbReference>
<sequence length="77" mass="8592">MGKQFRPSKNLHFVGCLHFQGVALPGVSTVHLLWYAIPFLHLVQFTQPTFLFWSSIALAVICLTTMQSIGITSSPFL</sequence>
<dbReference type="Proteomes" id="UP001285908">
    <property type="component" value="Unassembled WGS sequence"/>
</dbReference>
<keyword evidence="1" id="KW-1133">Transmembrane helix</keyword>
<keyword evidence="1" id="KW-0812">Transmembrane</keyword>
<comment type="caution">
    <text evidence="2">The sequence shown here is derived from an EMBL/GenBank/DDBJ whole genome shotgun (WGS) entry which is preliminary data.</text>
</comment>
<accession>A0AAJ0I869</accession>
<evidence type="ECO:0000256" key="1">
    <source>
        <dbReference type="SAM" id="Phobius"/>
    </source>
</evidence>
<evidence type="ECO:0000313" key="3">
    <source>
        <dbReference type="Proteomes" id="UP001285908"/>
    </source>
</evidence>
<feature type="transmembrane region" description="Helical" evidence="1">
    <location>
        <begin position="49"/>
        <end position="71"/>
    </location>
</feature>
<dbReference type="AlphaFoldDB" id="A0AAJ0I869"/>
<organism evidence="2 3">
    <name type="scientific">Neurospora hispaniola</name>
    <dbReference type="NCBI Taxonomy" id="588809"/>
    <lineage>
        <taxon>Eukaryota</taxon>
        <taxon>Fungi</taxon>
        <taxon>Dikarya</taxon>
        <taxon>Ascomycota</taxon>
        <taxon>Pezizomycotina</taxon>
        <taxon>Sordariomycetes</taxon>
        <taxon>Sordariomycetidae</taxon>
        <taxon>Sordariales</taxon>
        <taxon>Sordariaceae</taxon>
        <taxon>Neurospora</taxon>
    </lineage>
</organism>
<gene>
    <name evidence="2" type="ORF">B0T23DRAFT_380067</name>
</gene>
<name>A0AAJ0I869_9PEZI</name>
<evidence type="ECO:0000313" key="2">
    <source>
        <dbReference type="EMBL" id="KAK3492599.1"/>
    </source>
</evidence>
<dbReference type="EMBL" id="JAULSX010000004">
    <property type="protein sequence ID" value="KAK3492599.1"/>
    <property type="molecule type" value="Genomic_DNA"/>
</dbReference>
<dbReference type="GeneID" id="87874809"/>
<keyword evidence="1" id="KW-0472">Membrane</keyword>
<proteinExistence type="predicted"/>
<protein>
    <submittedName>
        <fullName evidence="2">Uncharacterized protein</fullName>
    </submittedName>
</protein>
<feature type="transmembrane region" description="Helical" evidence="1">
    <location>
        <begin position="12"/>
        <end position="37"/>
    </location>
</feature>
<keyword evidence="3" id="KW-1185">Reference proteome</keyword>
<reference evidence="2 3" key="1">
    <citation type="journal article" date="2023" name="Mol. Phylogenet. Evol.">
        <title>Genome-scale phylogeny and comparative genomics of the fungal order Sordariales.</title>
        <authorList>
            <person name="Hensen N."/>
            <person name="Bonometti L."/>
            <person name="Westerberg I."/>
            <person name="Brannstrom I.O."/>
            <person name="Guillou S."/>
            <person name="Cros-Aarteil S."/>
            <person name="Calhoun S."/>
            <person name="Haridas S."/>
            <person name="Kuo A."/>
            <person name="Mondo S."/>
            <person name="Pangilinan J."/>
            <person name="Riley R."/>
            <person name="LaButti K."/>
            <person name="Andreopoulos B."/>
            <person name="Lipzen A."/>
            <person name="Chen C."/>
            <person name="Yan M."/>
            <person name="Daum C."/>
            <person name="Ng V."/>
            <person name="Clum A."/>
            <person name="Steindorff A."/>
            <person name="Ohm R.A."/>
            <person name="Martin F."/>
            <person name="Silar P."/>
            <person name="Natvig D.O."/>
            <person name="Lalanne C."/>
            <person name="Gautier V."/>
            <person name="Ament-Velasquez S.L."/>
            <person name="Kruys A."/>
            <person name="Hutchinson M.I."/>
            <person name="Powell A.J."/>
            <person name="Barry K."/>
            <person name="Miller A.N."/>
            <person name="Grigoriev I.V."/>
            <person name="Debuchy R."/>
            <person name="Gladieux P."/>
            <person name="Hiltunen Thoren M."/>
            <person name="Johannesson H."/>
        </authorList>
    </citation>
    <scope>NUCLEOTIDE SEQUENCE [LARGE SCALE GENOMIC DNA]</scope>
    <source>
        <strain evidence="2 3">FGSC 10403</strain>
    </source>
</reference>